<sequence>MINKRQSILKLSEPPAELKRTDREGRGTKSLNDIETINKLSNEIGSGWPLRADGLTQLTGNAVLLSTKVSAERVLSSEAG</sequence>
<evidence type="ECO:0000256" key="1">
    <source>
        <dbReference type="SAM" id="MobiDB-lite"/>
    </source>
</evidence>
<proteinExistence type="predicted"/>
<organism evidence="2 3">
    <name type="scientific">Liparis tanakae</name>
    <name type="common">Tanaka's snailfish</name>
    <dbReference type="NCBI Taxonomy" id="230148"/>
    <lineage>
        <taxon>Eukaryota</taxon>
        <taxon>Metazoa</taxon>
        <taxon>Chordata</taxon>
        <taxon>Craniata</taxon>
        <taxon>Vertebrata</taxon>
        <taxon>Euteleostomi</taxon>
        <taxon>Actinopterygii</taxon>
        <taxon>Neopterygii</taxon>
        <taxon>Teleostei</taxon>
        <taxon>Neoteleostei</taxon>
        <taxon>Acanthomorphata</taxon>
        <taxon>Eupercaria</taxon>
        <taxon>Perciformes</taxon>
        <taxon>Cottioidei</taxon>
        <taxon>Cottales</taxon>
        <taxon>Liparidae</taxon>
        <taxon>Liparis</taxon>
    </lineage>
</organism>
<keyword evidence="3" id="KW-1185">Reference proteome</keyword>
<name>A0A4Z2IVU9_9TELE</name>
<protein>
    <submittedName>
        <fullName evidence="2">Uncharacterized protein</fullName>
    </submittedName>
</protein>
<feature type="region of interest" description="Disordered" evidence="1">
    <location>
        <begin position="1"/>
        <end position="30"/>
    </location>
</feature>
<accession>A0A4Z2IVU9</accession>
<dbReference type="EMBL" id="SRLO01000043">
    <property type="protein sequence ID" value="TNN81961.1"/>
    <property type="molecule type" value="Genomic_DNA"/>
</dbReference>
<gene>
    <name evidence="2" type="ORF">EYF80_007869</name>
</gene>
<evidence type="ECO:0000313" key="3">
    <source>
        <dbReference type="Proteomes" id="UP000314294"/>
    </source>
</evidence>
<feature type="compositionally biased region" description="Basic and acidic residues" evidence="1">
    <location>
        <begin position="16"/>
        <end position="27"/>
    </location>
</feature>
<reference evidence="2 3" key="1">
    <citation type="submission" date="2019-03" db="EMBL/GenBank/DDBJ databases">
        <title>First draft genome of Liparis tanakae, snailfish: a comprehensive survey of snailfish specific genes.</title>
        <authorList>
            <person name="Kim W."/>
            <person name="Song I."/>
            <person name="Jeong J.-H."/>
            <person name="Kim D."/>
            <person name="Kim S."/>
            <person name="Ryu S."/>
            <person name="Song J.Y."/>
            <person name="Lee S.K."/>
        </authorList>
    </citation>
    <scope>NUCLEOTIDE SEQUENCE [LARGE SCALE GENOMIC DNA]</scope>
    <source>
        <tissue evidence="2">Muscle</tissue>
    </source>
</reference>
<comment type="caution">
    <text evidence="2">The sequence shown here is derived from an EMBL/GenBank/DDBJ whole genome shotgun (WGS) entry which is preliminary data.</text>
</comment>
<dbReference type="Proteomes" id="UP000314294">
    <property type="component" value="Unassembled WGS sequence"/>
</dbReference>
<evidence type="ECO:0000313" key="2">
    <source>
        <dbReference type="EMBL" id="TNN81961.1"/>
    </source>
</evidence>
<dbReference type="AlphaFoldDB" id="A0A4Z2IVU9"/>